<dbReference type="RefSeq" id="WP_102715460.1">
    <property type="nucleotide sequence ID" value="NZ_CABMLK010000002.1"/>
</dbReference>
<comment type="subcellular location">
    <subcellularLocation>
        <location evidence="2">Cytoplasm</location>
        <location evidence="2">Nucleoid</location>
    </subcellularLocation>
</comment>
<dbReference type="PANTHER" id="PTHR33449:SF1">
    <property type="entry name" value="NUCLEOID-ASSOCIATED PROTEIN YBAB"/>
    <property type="match status" value="1"/>
</dbReference>
<dbReference type="AlphaFoldDB" id="A0A2N8HBE0"/>
<dbReference type="Pfam" id="PF02575">
    <property type="entry name" value="YbaB_DNA_bd"/>
    <property type="match status" value="1"/>
</dbReference>
<dbReference type="GO" id="GO:0005829">
    <property type="term" value="C:cytosol"/>
    <property type="evidence" value="ECO:0007669"/>
    <property type="project" value="TreeGrafter"/>
</dbReference>
<name>A0A2N8HBE0_9BACT</name>
<dbReference type="EMBL" id="PJKA01000013">
    <property type="protein sequence ID" value="PNC17167.1"/>
    <property type="molecule type" value="Genomic_DNA"/>
</dbReference>
<keyword evidence="2" id="KW-0963">Cytoplasm</keyword>
<reference evidence="3 4" key="1">
    <citation type="journal article" date="2017" name="BMC Genomics">
        <title>Genome sequencing of 39 Akkermansia muciniphila isolates reveals its population structure, genomic and functional diverisity, and global distribution in mammalian gut microbiotas.</title>
        <authorList>
            <person name="Guo X."/>
            <person name="Li S."/>
            <person name="Zhang J."/>
            <person name="Wu F."/>
            <person name="Li X."/>
            <person name="Wu D."/>
            <person name="Zhang M."/>
            <person name="Ou Z."/>
            <person name="Jie Z."/>
            <person name="Yan Q."/>
            <person name="Li P."/>
            <person name="Yi J."/>
            <person name="Peng Y."/>
        </authorList>
    </citation>
    <scope>NUCLEOTIDE SEQUENCE [LARGE SCALE GENOMIC DNA]</scope>
    <source>
        <strain evidence="3 4">GP24</strain>
    </source>
</reference>
<protein>
    <recommendedName>
        <fullName evidence="2">Nucleoid-associated protein CXU22_11120</fullName>
    </recommendedName>
</protein>
<gene>
    <name evidence="3" type="ORF">CXU22_11120</name>
</gene>
<dbReference type="GO" id="GO:0043590">
    <property type="term" value="C:bacterial nucleoid"/>
    <property type="evidence" value="ECO:0007669"/>
    <property type="project" value="UniProtKB-UniRule"/>
</dbReference>
<evidence type="ECO:0000256" key="2">
    <source>
        <dbReference type="HAMAP-Rule" id="MF_00274"/>
    </source>
</evidence>
<evidence type="ECO:0000256" key="1">
    <source>
        <dbReference type="ARBA" id="ARBA00023125"/>
    </source>
</evidence>
<dbReference type="OrthoDB" id="9795263at2"/>
<comment type="subunit">
    <text evidence="2">Homodimer.</text>
</comment>
<dbReference type="Gene3D" id="3.30.1310.10">
    <property type="entry name" value="Nucleoid-associated protein YbaB-like domain"/>
    <property type="match status" value="1"/>
</dbReference>
<dbReference type="PIRSF" id="PIRSF004555">
    <property type="entry name" value="UCP004555"/>
    <property type="match status" value="1"/>
</dbReference>
<comment type="function">
    <text evidence="2">Binds to DNA and alters its conformation. May be involved in regulation of gene expression, nucleoid organization and DNA protection.</text>
</comment>
<comment type="similarity">
    <text evidence="2">Belongs to the YbaB/EbfC family.</text>
</comment>
<proteinExistence type="inferred from homology"/>
<accession>A0A2N8HBE0</accession>
<dbReference type="PANTHER" id="PTHR33449">
    <property type="entry name" value="NUCLEOID-ASSOCIATED PROTEIN YBAB"/>
    <property type="match status" value="1"/>
</dbReference>
<dbReference type="Proteomes" id="UP000236000">
    <property type="component" value="Unassembled WGS sequence"/>
</dbReference>
<evidence type="ECO:0000313" key="3">
    <source>
        <dbReference type="EMBL" id="PNC17167.1"/>
    </source>
</evidence>
<sequence>MNMMKMMKQVQQMQAGLAAAQEKLASQTVTLEGAGGKLKVTATCDGNLTELVIDPSIIDPSDSEFLQDLLLQTINAAIAKGKETAAAEMKKLTGGLDLPPGMGF</sequence>
<dbReference type="HAMAP" id="MF_00274">
    <property type="entry name" value="DNA_YbaB_EbfC"/>
    <property type="match status" value="1"/>
</dbReference>
<dbReference type="GO" id="GO:0003677">
    <property type="term" value="F:DNA binding"/>
    <property type="evidence" value="ECO:0007669"/>
    <property type="project" value="UniProtKB-UniRule"/>
</dbReference>
<evidence type="ECO:0000313" key="4">
    <source>
        <dbReference type="Proteomes" id="UP000236000"/>
    </source>
</evidence>
<dbReference type="InterPro" id="IPR004401">
    <property type="entry name" value="YbaB/EbfC"/>
</dbReference>
<keyword evidence="1 2" id="KW-0238">DNA-binding</keyword>
<dbReference type="InterPro" id="IPR036894">
    <property type="entry name" value="YbaB-like_sf"/>
</dbReference>
<comment type="caution">
    <text evidence="3">The sequence shown here is derived from an EMBL/GenBank/DDBJ whole genome shotgun (WGS) entry which is preliminary data.</text>
</comment>
<organism evidence="3 4">
    <name type="scientific">Akkermansia muciniphila</name>
    <dbReference type="NCBI Taxonomy" id="239935"/>
    <lineage>
        <taxon>Bacteria</taxon>
        <taxon>Pseudomonadati</taxon>
        <taxon>Verrucomicrobiota</taxon>
        <taxon>Verrucomicrobiia</taxon>
        <taxon>Verrucomicrobiales</taxon>
        <taxon>Akkermansiaceae</taxon>
        <taxon>Akkermansia</taxon>
    </lineage>
</organism>
<dbReference type="NCBIfam" id="TIGR00103">
    <property type="entry name" value="DNA_YbaB_EbfC"/>
    <property type="match status" value="1"/>
</dbReference>
<dbReference type="SUPFAM" id="SSF82607">
    <property type="entry name" value="YbaB-like"/>
    <property type="match status" value="1"/>
</dbReference>